<dbReference type="Proteomes" id="UP000006222">
    <property type="component" value="Unassembled WGS sequence"/>
</dbReference>
<comment type="caution">
    <text evidence="1">The sequence shown here is derived from an EMBL/GenBank/DDBJ whole genome shotgun (WGS) entry which is preliminary data.</text>
</comment>
<evidence type="ECO:0000313" key="1">
    <source>
        <dbReference type="EMBL" id="EGF28386.1"/>
    </source>
</evidence>
<dbReference type="EMBL" id="AFAR01000093">
    <property type="protein sequence ID" value="EGF28386.1"/>
    <property type="molecule type" value="Genomic_DNA"/>
</dbReference>
<accession>F2APM3</accession>
<dbReference type="PATRIC" id="fig|991778.3.peg.1734"/>
<gene>
    <name evidence="1" type="ORF">RBWH47_03379</name>
</gene>
<sequence length="71" mass="8069">MLKKHLIQRVNAASTHQQSMNIGVITGAIVSTVATGCVDGRQLDIASKRTHRWKRTRLDRADEQSSRAWRR</sequence>
<reference evidence="1 2" key="1">
    <citation type="journal article" date="2013" name="Mar. Genomics">
        <title>Expression of sulfatases in Rhodopirellula baltica and the diversity of sulfatases in the genus Rhodopirellula.</title>
        <authorList>
            <person name="Wegner C.E."/>
            <person name="Richter-Heitmann T."/>
            <person name="Klindworth A."/>
            <person name="Klockow C."/>
            <person name="Richter M."/>
            <person name="Achstetter T."/>
            <person name="Glockner F.O."/>
            <person name="Harder J."/>
        </authorList>
    </citation>
    <scope>NUCLEOTIDE SEQUENCE [LARGE SCALE GENOMIC DNA]</scope>
    <source>
        <strain evidence="1 2">WH47</strain>
    </source>
</reference>
<organism evidence="1 2">
    <name type="scientific">Rhodopirellula baltica WH47</name>
    <dbReference type="NCBI Taxonomy" id="991778"/>
    <lineage>
        <taxon>Bacteria</taxon>
        <taxon>Pseudomonadati</taxon>
        <taxon>Planctomycetota</taxon>
        <taxon>Planctomycetia</taxon>
        <taxon>Pirellulales</taxon>
        <taxon>Pirellulaceae</taxon>
        <taxon>Rhodopirellula</taxon>
    </lineage>
</organism>
<proteinExistence type="predicted"/>
<dbReference type="AlphaFoldDB" id="F2APM3"/>
<protein>
    <submittedName>
        <fullName evidence="1">Uncharacterized protein</fullName>
    </submittedName>
</protein>
<name>F2APM3_RHOBT</name>
<evidence type="ECO:0000313" key="2">
    <source>
        <dbReference type="Proteomes" id="UP000006222"/>
    </source>
</evidence>